<evidence type="ECO:0000256" key="4">
    <source>
        <dbReference type="ARBA" id="ARBA00022692"/>
    </source>
</evidence>
<evidence type="ECO:0000256" key="3">
    <source>
        <dbReference type="ARBA" id="ARBA00022475"/>
    </source>
</evidence>
<keyword evidence="2 7" id="KW-0813">Transport</keyword>
<dbReference type="PROSITE" id="PS50928">
    <property type="entry name" value="ABC_TM1"/>
    <property type="match status" value="1"/>
</dbReference>
<feature type="domain" description="ABC transmembrane type-1" evidence="8">
    <location>
        <begin position="66"/>
        <end position="259"/>
    </location>
</feature>
<organism evidence="9 10">
    <name type="scientific">Teretinema zuelzerae</name>
    <dbReference type="NCBI Taxonomy" id="156"/>
    <lineage>
        <taxon>Bacteria</taxon>
        <taxon>Pseudomonadati</taxon>
        <taxon>Spirochaetota</taxon>
        <taxon>Spirochaetia</taxon>
        <taxon>Spirochaetales</taxon>
        <taxon>Treponemataceae</taxon>
        <taxon>Teretinema</taxon>
    </lineage>
</organism>
<dbReference type="GO" id="GO:0005886">
    <property type="term" value="C:plasma membrane"/>
    <property type="evidence" value="ECO:0007669"/>
    <property type="project" value="UniProtKB-SubCell"/>
</dbReference>
<dbReference type="InterPro" id="IPR035906">
    <property type="entry name" value="MetI-like_sf"/>
</dbReference>
<sequence length="277" mass="29535">MKTGSLLSNEKLIPCVWTIGLAVLWEGVAFILAEIVQDQMAGMRLPYLHDILITLVQNAGFLAGASATTLSRAILGFAAGAAAGFLLAIAMSLYSRLEKALYPYLLLSQMIPILGLAPVVVSIVRKAQIGPYTIAASDITRVIIAGYITFFPVATNILSGLKSVDRDKRNLMYSYAAGKPTVYAKLMIPFCVPYLFTGMKIAAPLAITASILVDSLGAAEGIGYNLTYALYTGAYPVFWASVLCSAALGIAGYSVAAFFERICLPWKTAVQKKEAGV</sequence>
<reference evidence="9" key="1">
    <citation type="submission" date="2021-08" db="EMBL/GenBank/DDBJ databases">
        <title>Comparative analyses of Brucepasteria parasyntrophica and Teretinema zuelzerae.</title>
        <authorList>
            <person name="Song Y."/>
            <person name="Brune A."/>
        </authorList>
    </citation>
    <scope>NUCLEOTIDE SEQUENCE</scope>
    <source>
        <strain evidence="9">DSM 1903</strain>
    </source>
</reference>
<evidence type="ECO:0000256" key="1">
    <source>
        <dbReference type="ARBA" id="ARBA00004651"/>
    </source>
</evidence>
<dbReference type="RefSeq" id="WP_230753672.1">
    <property type="nucleotide sequence ID" value="NZ_JAINWA010000001.1"/>
</dbReference>
<dbReference type="SUPFAM" id="SSF161098">
    <property type="entry name" value="MetI-like"/>
    <property type="match status" value="1"/>
</dbReference>
<keyword evidence="6 7" id="KW-0472">Membrane</keyword>
<accession>A0AAE3EHM5</accession>
<dbReference type="GO" id="GO:0055085">
    <property type="term" value="P:transmembrane transport"/>
    <property type="evidence" value="ECO:0007669"/>
    <property type="project" value="InterPro"/>
</dbReference>
<comment type="subcellular location">
    <subcellularLocation>
        <location evidence="1 7">Cell membrane</location>
        <topology evidence="1 7">Multi-pass membrane protein</topology>
    </subcellularLocation>
</comment>
<evidence type="ECO:0000313" key="9">
    <source>
        <dbReference type="EMBL" id="MCD1653976.1"/>
    </source>
</evidence>
<name>A0AAE3EHM5_9SPIR</name>
<keyword evidence="10" id="KW-1185">Reference proteome</keyword>
<dbReference type="Pfam" id="PF00528">
    <property type="entry name" value="BPD_transp_1"/>
    <property type="match status" value="1"/>
</dbReference>
<evidence type="ECO:0000259" key="8">
    <source>
        <dbReference type="PROSITE" id="PS50928"/>
    </source>
</evidence>
<keyword evidence="3" id="KW-1003">Cell membrane</keyword>
<dbReference type="InterPro" id="IPR000515">
    <property type="entry name" value="MetI-like"/>
</dbReference>
<dbReference type="Proteomes" id="UP001198163">
    <property type="component" value="Unassembled WGS sequence"/>
</dbReference>
<comment type="similarity">
    <text evidence="7">Belongs to the binding-protein-dependent transport system permease family.</text>
</comment>
<evidence type="ECO:0000256" key="2">
    <source>
        <dbReference type="ARBA" id="ARBA00022448"/>
    </source>
</evidence>
<dbReference type="PANTHER" id="PTHR30151:SF0">
    <property type="entry name" value="ABC TRANSPORTER PERMEASE PROTEIN MJ0413-RELATED"/>
    <property type="match status" value="1"/>
</dbReference>
<evidence type="ECO:0000256" key="6">
    <source>
        <dbReference type="ARBA" id="ARBA00023136"/>
    </source>
</evidence>
<dbReference type="PANTHER" id="PTHR30151">
    <property type="entry name" value="ALKANE SULFONATE ABC TRANSPORTER-RELATED, MEMBRANE SUBUNIT"/>
    <property type="match status" value="1"/>
</dbReference>
<feature type="transmembrane region" description="Helical" evidence="7">
    <location>
        <begin position="16"/>
        <end position="35"/>
    </location>
</feature>
<feature type="transmembrane region" description="Helical" evidence="7">
    <location>
        <begin position="182"/>
        <end position="207"/>
    </location>
</feature>
<protein>
    <submittedName>
        <fullName evidence="9">ABC transporter permease subunit</fullName>
    </submittedName>
</protein>
<proteinExistence type="inferred from homology"/>
<feature type="transmembrane region" description="Helical" evidence="7">
    <location>
        <begin position="101"/>
        <end position="124"/>
    </location>
</feature>
<dbReference type="AlphaFoldDB" id="A0AAE3EHM5"/>
<feature type="transmembrane region" description="Helical" evidence="7">
    <location>
        <begin position="237"/>
        <end position="259"/>
    </location>
</feature>
<dbReference type="EMBL" id="JAINWA010000001">
    <property type="protein sequence ID" value="MCD1653976.1"/>
    <property type="molecule type" value="Genomic_DNA"/>
</dbReference>
<evidence type="ECO:0000313" key="10">
    <source>
        <dbReference type="Proteomes" id="UP001198163"/>
    </source>
</evidence>
<gene>
    <name evidence="9" type="ORF">K7J14_04595</name>
</gene>
<comment type="caution">
    <text evidence="9">The sequence shown here is derived from an EMBL/GenBank/DDBJ whole genome shotgun (WGS) entry which is preliminary data.</text>
</comment>
<dbReference type="Gene3D" id="1.10.3720.10">
    <property type="entry name" value="MetI-like"/>
    <property type="match status" value="1"/>
</dbReference>
<keyword evidence="5 7" id="KW-1133">Transmembrane helix</keyword>
<feature type="transmembrane region" description="Helical" evidence="7">
    <location>
        <begin position="144"/>
        <end position="161"/>
    </location>
</feature>
<feature type="transmembrane region" description="Helical" evidence="7">
    <location>
        <begin position="73"/>
        <end position="94"/>
    </location>
</feature>
<evidence type="ECO:0000256" key="7">
    <source>
        <dbReference type="RuleBase" id="RU363032"/>
    </source>
</evidence>
<keyword evidence="4 7" id="KW-0812">Transmembrane</keyword>
<evidence type="ECO:0000256" key="5">
    <source>
        <dbReference type="ARBA" id="ARBA00022989"/>
    </source>
</evidence>